<keyword evidence="8 11" id="KW-0067">ATP-binding</keyword>
<dbReference type="CDD" id="cd00464">
    <property type="entry name" value="SK"/>
    <property type="match status" value="1"/>
</dbReference>
<keyword evidence="5 11" id="KW-0808">Transferase</keyword>
<feature type="binding site" evidence="11">
    <location>
        <begin position="11"/>
        <end position="16"/>
    </location>
    <ligand>
        <name>ATP</name>
        <dbReference type="ChEBI" id="CHEBI:30616"/>
    </ligand>
</feature>
<comment type="subunit">
    <text evidence="11">Monomer.</text>
</comment>
<dbReference type="EMBL" id="DXBN01000249">
    <property type="protein sequence ID" value="HIZ54392.1"/>
    <property type="molecule type" value="Genomic_DNA"/>
</dbReference>
<dbReference type="Proteomes" id="UP000824063">
    <property type="component" value="Unassembled WGS sequence"/>
</dbReference>
<dbReference type="GO" id="GO:0005829">
    <property type="term" value="C:cytosol"/>
    <property type="evidence" value="ECO:0007669"/>
    <property type="project" value="TreeGrafter"/>
</dbReference>
<evidence type="ECO:0000256" key="5">
    <source>
        <dbReference type="ARBA" id="ARBA00022679"/>
    </source>
</evidence>
<comment type="subcellular location">
    <subcellularLocation>
        <location evidence="11">Cytoplasm</location>
    </subcellularLocation>
</comment>
<feature type="binding site" evidence="11">
    <location>
        <position position="33"/>
    </location>
    <ligand>
        <name>substrate</name>
    </ligand>
</feature>
<keyword evidence="7 11" id="KW-0418">Kinase</keyword>
<keyword evidence="4 11" id="KW-0028">Amino-acid biosynthesis</keyword>
<reference evidence="12" key="2">
    <citation type="submission" date="2021-04" db="EMBL/GenBank/DDBJ databases">
        <authorList>
            <person name="Gilroy R."/>
        </authorList>
    </citation>
    <scope>NUCLEOTIDE SEQUENCE</scope>
    <source>
        <strain evidence="12">CHK172-16539</strain>
    </source>
</reference>
<sequence>MQQIVLVGFMGAGKTTIGHELATILQLPLIDTDQLIEERVNQTIPEIFEQYGESYFRELEAQVLASLNDQEGIISTGGGIVLQEATRQQLKNFQHVVYLTVPFKELVTRIKNDSQNLRPLFLNHTQQDFQKVYESRASLYEAVSTIEIENTGKMVETIANEIIDRVGV</sequence>
<evidence type="ECO:0000313" key="13">
    <source>
        <dbReference type="Proteomes" id="UP000824063"/>
    </source>
</evidence>
<evidence type="ECO:0000256" key="4">
    <source>
        <dbReference type="ARBA" id="ARBA00022605"/>
    </source>
</evidence>
<name>A0A9D2F9R2_9ENTE</name>
<evidence type="ECO:0000256" key="6">
    <source>
        <dbReference type="ARBA" id="ARBA00022741"/>
    </source>
</evidence>
<evidence type="ECO:0000256" key="1">
    <source>
        <dbReference type="ARBA" id="ARBA00004842"/>
    </source>
</evidence>
<dbReference type="GO" id="GO:0000287">
    <property type="term" value="F:magnesium ion binding"/>
    <property type="evidence" value="ECO:0007669"/>
    <property type="project" value="UniProtKB-UniRule"/>
</dbReference>
<dbReference type="InterPro" id="IPR031322">
    <property type="entry name" value="Shikimate/glucono_kinase"/>
</dbReference>
<comment type="similarity">
    <text evidence="2 11">Belongs to the shikimate kinase family.</text>
</comment>
<dbReference type="GO" id="GO:0008652">
    <property type="term" value="P:amino acid biosynthetic process"/>
    <property type="evidence" value="ECO:0007669"/>
    <property type="project" value="UniProtKB-KW"/>
</dbReference>
<keyword evidence="11" id="KW-0963">Cytoplasm</keyword>
<evidence type="ECO:0000256" key="2">
    <source>
        <dbReference type="ARBA" id="ARBA00006997"/>
    </source>
</evidence>
<evidence type="ECO:0000256" key="10">
    <source>
        <dbReference type="ARBA" id="ARBA00048567"/>
    </source>
</evidence>
<comment type="catalytic activity">
    <reaction evidence="10 11">
        <text>shikimate + ATP = 3-phosphoshikimate + ADP + H(+)</text>
        <dbReference type="Rhea" id="RHEA:13121"/>
        <dbReference type="ChEBI" id="CHEBI:15378"/>
        <dbReference type="ChEBI" id="CHEBI:30616"/>
        <dbReference type="ChEBI" id="CHEBI:36208"/>
        <dbReference type="ChEBI" id="CHEBI:145989"/>
        <dbReference type="ChEBI" id="CHEBI:456216"/>
        <dbReference type="EC" id="2.7.1.71"/>
    </reaction>
</comment>
<feature type="binding site" evidence="11">
    <location>
        <position position="78"/>
    </location>
    <ligand>
        <name>substrate</name>
    </ligand>
</feature>
<organism evidence="12 13">
    <name type="scientific">Candidatus Enterococcus avicola</name>
    <dbReference type="NCBI Taxonomy" id="2838561"/>
    <lineage>
        <taxon>Bacteria</taxon>
        <taxon>Bacillati</taxon>
        <taxon>Bacillota</taxon>
        <taxon>Bacilli</taxon>
        <taxon>Lactobacillales</taxon>
        <taxon>Enterococcaceae</taxon>
        <taxon>Enterococcus</taxon>
    </lineage>
</organism>
<keyword evidence="6 11" id="KW-0547">Nucleotide-binding</keyword>
<accession>A0A9D2F9R2</accession>
<feature type="binding site" evidence="11">
    <location>
        <position position="136"/>
    </location>
    <ligand>
        <name>substrate</name>
    </ligand>
</feature>
<dbReference type="AlphaFoldDB" id="A0A9D2F9R2"/>
<dbReference type="SUPFAM" id="SSF52540">
    <property type="entry name" value="P-loop containing nucleoside triphosphate hydrolases"/>
    <property type="match status" value="1"/>
</dbReference>
<keyword evidence="9 11" id="KW-0057">Aromatic amino acid biosynthesis</keyword>
<evidence type="ECO:0000256" key="8">
    <source>
        <dbReference type="ARBA" id="ARBA00022840"/>
    </source>
</evidence>
<comment type="caution">
    <text evidence="11">Lacks conserved residue(s) required for the propagation of feature annotation.</text>
</comment>
<comment type="cofactor">
    <cofactor evidence="11">
        <name>Mg(2+)</name>
        <dbReference type="ChEBI" id="CHEBI:18420"/>
    </cofactor>
    <text evidence="11">Binds 1 Mg(2+) ion per subunit.</text>
</comment>
<feature type="binding site" evidence="11">
    <location>
        <position position="57"/>
    </location>
    <ligand>
        <name>substrate</name>
    </ligand>
</feature>
<reference evidence="12" key="1">
    <citation type="journal article" date="2021" name="PeerJ">
        <title>Extensive microbial diversity within the chicken gut microbiome revealed by metagenomics and culture.</title>
        <authorList>
            <person name="Gilroy R."/>
            <person name="Ravi A."/>
            <person name="Getino M."/>
            <person name="Pursley I."/>
            <person name="Horton D.L."/>
            <person name="Alikhan N.F."/>
            <person name="Baker D."/>
            <person name="Gharbi K."/>
            <person name="Hall N."/>
            <person name="Watson M."/>
            <person name="Adriaenssens E.M."/>
            <person name="Foster-Nyarko E."/>
            <person name="Jarju S."/>
            <person name="Secka A."/>
            <person name="Antonio M."/>
            <person name="Oren A."/>
            <person name="Chaudhuri R.R."/>
            <person name="La Ragione R."/>
            <person name="Hildebrand F."/>
            <person name="Pallen M.J."/>
        </authorList>
    </citation>
    <scope>NUCLEOTIDE SEQUENCE</scope>
    <source>
        <strain evidence="12">CHK172-16539</strain>
    </source>
</reference>
<evidence type="ECO:0000256" key="7">
    <source>
        <dbReference type="ARBA" id="ARBA00022777"/>
    </source>
</evidence>
<feature type="binding site" evidence="11">
    <location>
        <position position="15"/>
    </location>
    <ligand>
        <name>Mg(2+)</name>
        <dbReference type="ChEBI" id="CHEBI:18420"/>
    </ligand>
</feature>
<dbReference type="InterPro" id="IPR000623">
    <property type="entry name" value="Shikimate_kinase/TSH1"/>
</dbReference>
<evidence type="ECO:0000256" key="3">
    <source>
        <dbReference type="ARBA" id="ARBA00012154"/>
    </source>
</evidence>
<keyword evidence="11" id="KW-0460">Magnesium</keyword>
<evidence type="ECO:0000256" key="11">
    <source>
        <dbReference type="HAMAP-Rule" id="MF_00109"/>
    </source>
</evidence>
<feature type="binding site" evidence="11">
    <location>
        <position position="118"/>
    </location>
    <ligand>
        <name>ATP</name>
        <dbReference type="ChEBI" id="CHEBI:30616"/>
    </ligand>
</feature>
<dbReference type="GO" id="GO:0009073">
    <property type="term" value="P:aromatic amino acid family biosynthetic process"/>
    <property type="evidence" value="ECO:0007669"/>
    <property type="project" value="UniProtKB-KW"/>
</dbReference>
<evidence type="ECO:0000313" key="12">
    <source>
        <dbReference type="EMBL" id="HIZ54392.1"/>
    </source>
</evidence>
<proteinExistence type="inferred from homology"/>
<dbReference type="Pfam" id="PF01202">
    <property type="entry name" value="SKI"/>
    <property type="match status" value="1"/>
</dbReference>
<comment type="caution">
    <text evidence="12">The sequence shown here is derived from an EMBL/GenBank/DDBJ whole genome shotgun (WGS) entry which is preliminary data.</text>
</comment>
<gene>
    <name evidence="11" type="primary">aroK</name>
    <name evidence="12" type="ORF">IAA20_10685</name>
</gene>
<comment type="pathway">
    <text evidence="1 11">Metabolic intermediate biosynthesis; chorismate biosynthesis; chorismate from D-erythrose 4-phosphate and phosphoenolpyruvate: step 5/7.</text>
</comment>
<keyword evidence="11" id="KW-0479">Metal-binding</keyword>
<dbReference type="GO" id="GO:0005524">
    <property type="term" value="F:ATP binding"/>
    <property type="evidence" value="ECO:0007669"/>
    <property type="project" value="UniProtKB-UniRule"/>
</dbReference>
<dbReference type="EC" id="2.7.1.71" evidence="3 11"/>
<evidence type="ECO:0000256" key="9">
    <source>
        <dbReference type="ARBA" id="ARBA00023141"/>
    </source>
</evidence>
<protein>
    <recommendedName>
        <fullName evidence="3 11">Shikimate kinase</fullName>
        <shortName evidence="11">SK</shortName>
        <ecNumber evidence="3 11">2.7.1.71</ecNumber>
    </recommendedName>
</protein>
<dbReference type="PRINTS" id="PR01100">
    <property type="entry name" value="SHIKIMTKNASE"/>
</dbReference>
<dbReference type="PANTHER" id="PTHR21087">
    <property type="entry name" value="SHIKIMATE KINASE"/>
    <property type="match status" value="1"/>
</dbReference>
<dbReference type="InterPro" id="IPR027417">
    <property type="entry name" value="P-loop_NTPase"/>
</dbReference>
<comment type="function">
    <text evidence="11">Catalyzes the specific phosphorylation of the 3-hydroxyl group of shikimic acid using ATP as a cosubstrate.</text>
</comment>
<dbReference type="GO" id="GO:0009423">
    <property type="term" value="P:chorismate biosynthetic process"/>
    <property type="evidence" value="ECO:0007669"/>
    <property type="project" value="UniProtKB-UniRule"/>
</dbReference>
<dbReference type="PROSITE" id="PS01128">
    <property type="entry name" value="SHIKIMATE_KINASE"/>
    <property type="match status" value="1"/>
</dbReference>
<dbReference type="InterPro" id="IPR023000">
    <property type="entry name" value="Shikimate_kinase_CS"/>
</dbReference>
<dbReference type="PANTHER" id="PTHR21087:SF16">
    <property type="entry name" value="SHIKIMATE KINASE 1, CHLOROPLASTIC"/>
    <property type="match status" value="1"/>
</dbReference>
<dbReference type="HAMAP" id="MF_00109">
    <property type="entry name" value="Shikimate_kinase"/>
    <property type="match status" value="1"/>
</dbReference>
<dbReference type="GO" id="GO:0004765">
    <property type="term" value="F:shikimate kinase activity"/>
    <property type="evidence" value="ECO:0007669"/>
    <property type="project" value="UniProtKB-UniRule"/>
</dbReference>
<dbReference type="Gene3D" id="3.40.50.300">
    <property type="entry name" value="P-loop containing nucleotide triphosphate hydrolases"/>
    <property type="match status" value="1"/>
</dbReference>